<evidence type="ECO:0000313" key="5">
    <source>
        <dbReference type="Proteomes" id="UP000199513"/>
    </source>
</evidence>
<dbReference type="Gene3D" id="3.20.20.80">
    <property type="entry name" value="Glycosidases"/>
    <property type="match status" value="1"/>
</dbReference>
<dbReference type="Gene3D" id="2.60.40.10">
    <property type="entry name" value="Immunoglobulins"/>
    <property type="match status" value="1"/>
</dbReference>
<feature type="domain" description="Glycosyl hydrolase-like 10" evidence="2">
    <location>
        <begin position="33"/>
        <end position="351"/>
    </location>
</feature>
<dbReference type="InterPro" id="IPR058692">
    <property type="entry name" value="Fn3_SaeA_2nd"/>
</dbReference>
<gene>
    <name evidence="4" type="ORF">SAMN04488541_103016</name>
</gene>
<dbReference type="InterPro" id="IPR003790">
    <property type="entry name" value="GHL10"/>
</dbReference>
<accession>A0A1I2IBA3</accession>
<keyword evidence="5" id="KW-1185">Reference proteome</keyword>
<protein>
    <submittedName>
        <fullName evidence="4">Uncharacterized lipoprotein YddW, UPF0748 family</fullName>
    </submittedName>
</protein>
<evidence type="ECO:0000259" key="3">
    <source>
        <dbReference type="Pfam" id="PF25833"/>
    </source>
</evidence>
<dbReference type="RefSeq" id="WP_245764076.1">
    <property type="nucleotide sequence ID" value="NZ_FONY01000030.1"/>
</dbReference>
<dbReference type="AlphaFoldDB" id="A0A1I2IBA3"/>
<feature type="domain" description="SaeA second Fn3-like" evidence="3">
    <location>
        <begin position="416"/>
        <end position="509"/>
    </location>
</feature>
<dbReference type="PANTHER" id="PTHR43405:SF1">
    <property type="entry name" value="GLYCOSYL HYDROLASE DIGH"/>
    <property type="match status" value="1"/>
</dbReference>
<dbReference type="Pfam" id="PF25833">
    <property type="entry name" value="Fn3_SaeA_3rd"/>
    <property type="match status" value="1"/>
</dbReference>
<dbReference type="InterPro" id="IPR052177">
    <property type="entry name" value="Divisome_Glycosyl_Hydrolase"/>
</dbReference>
<evidence type="ECO:0000256" key="1">
    <source>
        <dbReference type="ARBA" id="ARBA00022729"/>
    </source>
</evidence>
<sequence length="530" mass="62444">MMSTFNMKTLIIFFIFFSIISFSFAQSIPPKRELRAVWIATVANIDYPSRKNLHPFEQQDEFRALIQKHRQVGINAVFVQVRPATDAFYYSDRELWSEWLSGKQGNEPRPFYDPLAYMIEEAHKNGMEFHAWFNPYRAVFDTARSSEVHPEHITNRRPEWFIQYGKTKYFNPALPQVREYITSIITDVVKRYPIDGVHFDDYFYPYPIANTPLDDQKDFERYGQDFKNIQDWRRHNVNLLIESVAKSIRQTKPKVKFGVSPFGVWRNERDEKQGSKTITGTTSYDHLYADVRYWLKNAWIDYVVPQVYFHSQFKHAPYQQLVDWWAANGFGKHLYIGMAAYKIGSKTDTLWQNLSEMPSQLRFNRACENIKGSVFFSAKSIFNNSLHDSLKTNFYRYPALVPPMPWKDSIAANPPTDLVLHKSYKSVFLQWKVPQRAKDGDEAVYYIIYRFNHDEPINLEDASKIVGIRRQQGEFFVDKTVKHGGKYRYLVTALDQMHNESSASNVVFVDFADSSWLDFVKVLLEIYFKR</sequence>
<dbReference type="Pfam" id="PF02638">
    <property type="entry name" value="GHL10"/>
    <property type="match status" value="1"/>
</dbReference>
<keyword evidence="4" id="KW-0449">Lipoprotein</keyword>
<dbReference type="EMBL" id="FONY01000030">
    <property type="protein sequence ID" value="SFF38938.1"/>
    <property type="molecule type" value="Genomic_DNA"/>
</dbReference>
<keyword evidence="1" id="KW-0732">Signal</keyword>
<proteinExistence type="predicted"/>
<dbReference type="InterPro" id="IPR036116">
    <property type="entry name" value="FN3_sf"/>
</dbReference>
<organism evidence="4 5">
    <name type="scientific">Thermoflexibacter ruber</name>
    <dbReference type="NCBI Taxonomy" id="1003"/>
    <lineage>
        <taxon>Bacteria</taxon>
        <taxon>Pseudomonadati</taxon>
        <taxon>Bacteroidota</taxon>
        <taxon>Cytophagia</taxon>
        <taxon>Cytophagales</taxon>
        <taxon>Thermoflexibacteraceae</taxon>
        <taxon>Thermoflexibacter</taxon>
    </lineage>
</organism>
<evidence type="ECO:0000259" key="2">
    <source>
        <dbReference type="Pfam" id="PF02638"/>
    </source>
</evidence>
<dbReference type="Proteomes" id="UP000199513">
    <property type="component" value="Unassembled WGS sequence"/>
</dbReference>
<evidence type="ECO:0000313" key="4">
    <source>
        <dbReference type="EMBL" id="SFF38938.1"/>
    </source>
</evidence>
<dbReference type="PANTHER" id="PTHR43405">
    <property type="entry name" value="GLYCOSYL HYDROLASE DIGH"/>
    <property type="match status" value="1"/>
</dbReference>
<name>A0A1I2IBA3_9BACT</name>
<dbReference type="InterPro" id="IPR013783">
    <property type="entry name" value="Ig-like_fold"/>
</dbReference>
<dbReference type="SUPFAM" id="SSF51445">
    <property type="entry name" value="(Trans)glycosidases"/>
    <property type="match status" value="1"/>
</dbReference>
<reference evidence="5" key="1">
    <citation type="submission" date="2016-10" db="EMBL/GenBank/DDBJ databases">
        <authorList>
            <person name="Varghese N."/>
            <person name="Submissions S."/>
        </authorList>
    </citation>
    <scope>NUCLEOTIDE SEQUENCE [LARGE SCALE GENOMIC DNA]</scope>
    <source>
        <strain>GEY</strain>
        <strain evidence="5">DSM 9560</strain>
    </source>
</reference>
<dbReference type="InterPro" id="IPR017853">
    <property type="entry name" value="GH"/>
</dbReference>
<dbReference type="STRING" id="1003.SAMN04488541_103016"/>
<dbReference type="SUPFAM" id="SSF49265">
    <property type="entry name" value="Fibronectin type III"/>
    <property type="match status" value="1"/>
</dbReference>